<dbReference type="OrthoDB" id="9802991at2"/>
<dbReference type="PANTHER" id="PTHR43031:SF16">
    <property type="entry name" value="OXIDOREDUCTASE"/>
    <property type="match status" value="1"/>
</dbReference>
<keyword evidence="3" id="KW-0808">Transferase</keyword>
<organism evidence="3 4">
    <name type="scientific">Cognatishimia maritima</name>
    <dbReference type="NCBI Taxonomy" id="870908"/>
    <lineage>
        <taxon>Bacteria</taxon>
        <taxon>Pseudomonadati</taxon>
        <taxon>Pseudomonadota</taxon>
        <taxon>Alphaproteobacteria</taxon>
        <taxon>Rhodobacterales</taxon>
        <taxon>Paracoccaceae</taxon>
        <taxon>Cognatishimia</taxon>
    </lineage>
</organism>
<dbReference type="RefSeq" id="WP_072792571.1">
    <property type="nucleotide sequence ID" value="NZ_FQWM01000002.1"/>
</dbReference>
<keyword evidence="1" id="KW-0732">Signal</keyword>
<dbReference type="GO" id="GO:0004792">
    <property type="term" value="F:thiosulfate-cyanide sulfurtransferase activity"/>
    <property type="evidence" value="ECO:0007669"/>
    <property type="project" value="InterPro"/>
</dbReference>
<feature type="signal peptide" evidence="1">
    <location>
        <begin position="1"/>
        <end position="21"/>
    </location>
</feature>
<reference evidence="4" key="1">
    <citation type="submission" date="2016-11" db="EMBL/GenBank/DDBJ databases">
        <authorList>
            <person name="Varghese N."/>
            <person name="Submissions S."/>
        </authorList>
    </citation>
    <scope>NUCLEOTIDE SEQUENCE [LARGE SCALE GENOMIC DNA]</scope>
    <source>
        <strain evidence="4">DSM 28223</strain>
    </source>
</reference>
<evidence type="ECO:0000259" key="2">
    <source>
        <dbReference type="PROSITE" id="PS50206"/>
    </source>
</evidence>
<dbReference type="CDD" id="cd00158">
    <property type="entry name" value="RHOD"/>
    <property type="match status" value="1"/>
</dbReference>
<dbReference type="InterPro" id="IPR001307">
    <property type="entry name" value="Thiosulphate_STrfase_CS"/>
</dbReference>
<dbReference type="AlphaFoldDB" id="A0A1M5PHN1"/>
<dbReference type="SUPFAM" id="SSF52821">
    <property type="entry name" value="Rhodanese/Cell cycle control phosphatase"/>
    <property type="match status" value="1"/>
</dbReference>
<sequence length="130" mass="14598">MKLLHLMIFVIAIVAAPTAFAESHRTIIDAQQAKDLHDRGVLFADVRSKLAFDQSHIPGAKSFDVRKADFIERFSSEVGLEDEVVIYCRGVTCDRSAEAILLLHPLGYHRLYYLKVGLPGWIEAGYPVEQ</sequence>
<evidence type="ECO:0000313" key="3">
    <source>
        <dbReference type="EMBL" id="SHH01272.1"/>
    </source>
</evidence>
<dbReference type="Pfam" id="PF00581">
    <property type="entry name" value="Rhodanese"/>
    <property type="match status" value="1"/>
</dbReference>
<dbReference type="Gene3D" id="3.40.250.10">
    <property type="entry name" value="Rhodanese-like domain"/>
    <property type="match status" value="1"/>
</dbReference>
<evidence type="ECO:0000256" key="1">
    <source>
        <dbReference type="SAM" id="SignalP"/>
    </source>
</evidence>
<dbReference type="PROSITE" id="PS00380">
    <property type="entry name" value="RHODANESE_1"/>
    <property type="match status" value="1"/>
</dbReference>
<dbReference type="PROSITE" id="PS50206">
    <property type="entry name" value="RHODANESE_3"/>
    <property type="match status" value="1"/>
</dbReference>
<proteinExistence type="predicted"/>
<dbReference type="PANTHER" id="PTHR43031">
    <property type="entry name" value="FAD-DEPENDENT OXIDOREDUCTASE"/>
    <property type="match status" value="1"/>
</dbReference>
<name>A0A1M5PHN1_9RHOB</name>
<dbReference type="STRING" id="870908.SAMN04488044_1823"/>
<dbReference type="InterPro" id="IPR001763">
    <property type="entry name" value="Rhodanese-like_dom"/>
</dbReference>
<gene>
    <name evidence="3" type="ORF">SAMN04488044_1823</name>
</gene>
<evidence type="ECO:0000313" key="4">
    <source>
        <dbReference type="Proteomes" id="UP000184211"/>
    </source>
</evidence>
<protein>
    <submittedName>
        <fullName evidence="3">Rhodanese-related sulfurtransferase</fullName>
    </submittedName>
</protein>
<dbReference type="EMBL" id="FQWM01000002">
    <property type="protein sequence ID" value="SHH01272.1"/>
    <property type="molecule type" value="Genomic_DNA"/>
</dbReference>
<dbReference type="InterPro" id="IPR036873">
    <property type="entry name" value="Rhodanese-like_dom_sf"/>
</dbReference>
<keyword evidence="4" id="KW-1185">Reference proteome</keyword>
<feature type="domain" description="Rhodanese" evidence="2">
    <location>
        <begin position="37"/>
        <end position="130"/>
    </location>
</feature>
<accession>A0A1M5PHN1</accession>
<dbReference type="Proteomes" id="UP000184211">
    <property type="component" value="Unassembled WGS sequence"/>
</dbReference>
<feature type="chain" id="PRO_5012319122" evidence="1">
    <location>
        <begin position="22"/>
        <end position="130"/>
    </location>
</feature>
<dbReference type="InterPro" id="IPR050229">
    <property type="entry name" value="GlpE_sulfurtransferase"/>
</dbReference>
<dbReference type="SMART" id="SM00450">
    <property type="entry name" value="RHOD"/>
    <property type="match status" value="1"/>
</dbReference>